<name>A0A2S6CDX5_9PEZI</name>
<dbReference type="PANTHER" id="PTHR10900:SF77">
    <property type="entry name" value="FI19380P1"/>
    <property type="match status" value="1"/>
</dbReference>
<feature type="domain" description="FAS1" evidence="2">
    <location>
        <begin position="15"/>
        <end position="160"/>
    </location>
</feature>
<feature type="domain" description="FAS1" evidence="2">
    <location>
        <begin position="163"/>
        <end position="292"/>
    </location>
</feature>
<dbReference type="InterPro" id="IPR036378">
    <property type="entry name" value="FAS1_dom_sf"/>
</dbReference>
<sequence>MRSILNLGLLAVATATTLRTTLTKRTDLTAFTKLIDDFELWQFFEDSTDVTVMVPNDAAYDKLLKMGLDLGAMPSDFTIPILKYHLLNSRIDSASVLSGIDTMLVGTALSQPNMTQATPVKLYSESGEVYAETGLQLSAKILEPDVEFAGGLMHVLDSSLVAPHNITATAWMNGLCKEFLQFMEITGLAVEIESVHDATIFIPSDEAWMDMEHTLAAMDMNEKQELLRNHVVQGRVAYRKDLSHEEILATIGGQALQVRVDDKGDVLVEDAKILRTDILWFNGVAHIIDKVVLNNQTSTLPNIAFVDRDQQILAASLAL</sequence>
<evidence type="ECO:0000313" key="4">
    <source>
        <dbReference type="Proteomes" id="UP000237631"/>
    </source>
</evidence>
<comment type="caution">
    <text evidence="3">The sequence shown here is derived from an EMBL/GenBank/DDBJ whole genome shotgun (WGS) entry which is preliminary data.</text>
</comment>
<feature type="signal peptide" evidence="1">
    <location>
        <begin position="1"/>
        <end position="15"/>
    </location>
</feature>
<dbReference type="SUPFAM" id="SSF82153">
    <property type="entry name" value="FAS1 domain"/>
    <property type="match status" value="2"/>
</dbReference>
<dbReference type="InterPro" id="IPR000782">
    <property type="entry name" value="FAS1_domain"/>
</dbReference>
<dbReference type="GO" id="GO:0030198">
    <property type="term" value="P:extracellular matrix organization"/>
    <property type="evidence" value="ECO:0007669"/>
    <property type="project" value="TreeGrafter"/>
</dbReference>
<dbReference type="EMBL" id="PNEN01000485">
    <property type="protein sequence ID" value="PPJ57917.1"/>
    <property type="molecule type" value="Genomic_DNA"/>
</dbReference>
<reference evidence="4" key="1">
    <citation type="journal article" date="2017" name="bioRxiv">
        <title>Conservation of a gene cluster reveals novel cercosporin biosynthetic mechanisms and extends production to the genus Colletotrichum.</title>
        <authorList>
            <person name="de Jonge R."/>
            <person name="Ebert M.K."/>
            <person name="Huitt-Roehl C.R."/>
            <person name="Pal P."/>
            <person name="Suttle J.C."/>
            <person name="Spanner R.E."/>
            <person name="Neubauer J.D."/>
            <person name="Jurick W.M.II."/>
            <person name="Stott K.A."/>
            <person name="Secor G.A."/>
            <person name="Thomma B.P.H.J."/>
            <person name="Van de Peer Y."/>
            <person name="Townsend C.A."/>
            <person name="Bolton M.D."/>
        </authorList>
    </citation>
    <scope>NUCLEOTIDE SEQUENCE [LARGE SCALE GENOMIC DNA]</scope>
    <source>
        <strain evidence="4">CBS538.71</strain>
    </source>
</reference>
<protein>
    <recommendedName>
        <fullName evidence="2">FAS1 domain-containing protein</fullName>
    </recommendedName>
</protein>
<dbReference type="Pfam" id="PF02469">
    <property type="entry name" value="Fasciclin"/>
    <property type="match status" value="2"/>
</dbReference>
<proteinExistence type="predicted"/>
<dbReference type="SMART" id="SM00554">
    <property type="entry name" value="FAS1"/>
    <property type="match status" value="2"/>
</dbReference>
<dbReference type="GO" id="GO:0007155">
    <property type="term" value="P:cell adhesion"/>
    <property type="evidence" value="ECO:0007669"/>
    <property type="project" value="TreeGrafter"/>
</dbReference>
<organism evidence="3 4">
    <name type="scientific">Cercospora berteroae</name>
    <dbReference type="NCBI Taxonomy" id="357750"/>
    <lineage>
        <taxon>Eukaryota</taxon>
        <taxon>Fungi</taxon>
        <taxon>Dikarya</taxon>
        <taxon>Ascomycota</taxon>
        <taxon>Pezizomycotina</taxon>
        <taxon>Dothideomycetes</taxon>
        <taxon>Dothideomycetidae</taxon>
        <taxon>Mycosphaerellales</taxon>
        <taxon>Mycosphaerellaceae</taxon>
        <taxon>Cercospora</taxon>
    </lineage>
</organism>
<keyword evidence="4" id="KW-1185">Reference proteome</keyword>
<dbReference type="PROSITE" id="PS50213">
    <property type="entry name" value="FAS1"/>
    <property type="match status" value="2"/>
</dbReference>
<dbReference type="GO" id="GO:0050839">
    <property type="term" value="F:cell adhesion molecule binding"/>
    <property type="evidence" value="ECO:0007669"/>
    <property type="project" value="TreeGrafter"/>
</dbReference>
<dbReference type="Gene3D" id="2.30.180.10">
    <property type="entry name" value="FAS1 domain"/>
    <property type="match status" value="2"/>
</dbReference>
<dbReference type="OrthoDB" id="286301at2759"/>
<dbReference type="Proteomes" id="UP000237631">
    <property type="component" value="Unassembled WGS sequence"/>
</dbReference>
<gene>
    <name evidence="3" type="ORF">CBER1_09861</name>
</gene>
<feature type="chain" id="PRO_5015461587" description="FAS1 domain-containing protein" evidence="1">
    <location>
        <begin position="16"/>
        <end position="319"/>
    </location>
</feature>
<dbReference type="GO" id="GO:0031012">
    <property type="term" value="C:extracellular matrix"/>
    <property type="evidence" value="ECO:0007669"/>
    <property type="project" value="TreeGrafter"/>
</dbReference>
<dbReference type="InterPro" id="IPR050904">
    <property type="entry name" value="Adhesion/Biosynth-related"/>
</dbReference>
<evidence type="ECO:0000256" key="1">
    <source>
        <dbReference type="SAM" id="SignalP"/>
    </source>
</evidence>
<accession>A0A2S6CDX5</accession>
<evidence type="ECO:0000313" key="3">
    <source>
        <dbReference type="EMBL" id="PPJ57917.1"/>
    </source>
</evidence>
<dbReference type="STRING" id="357750.A0A2S6CDX5"/>
<dbReference type="PANTHER" id="PTHR10900">
    <property type="entry name" value="PERIOSTIN-RELATED"/>
    <property type="match status" value="1"/>
</dbReference>
<evidence type="ECO:0000259" key="2">
    <source>
        <dbReference type="PROSITE" id="PS50213"/>
    </source>
</evidence>
<keyword evidence="1" id="KW-0732">Signal</keyword>
<dbReference type="AlphaFoldDB" id="A0A2S6CDX5"/>